<dbReference type="Pfam" id="PF00873">
    <property type="entry name" value="ACR_tran"/>
    <property type="match status" value="1"/>
</dbReference>
<reference evidence="2" key="1">
    <citation type="journal article" date="2015" name="PeerJ">
        <title>First genomic representation of candidate bacterial phylum KSB3 points to enhanced environmental sensing as a trigger of wastewater bulking.</title>
        <authorList>
            <person name="Sekiguchi Y."/>
            <person name="Ohashi A."/>
            <person name="Parks D.H."/>
            <person name="Yamauchi T."/>
            <person name="Tyson G.W."/>
            <person name="Hugenholtz P."/>
        </authorList>
    </citation>
    <scope>NUCLEOTIDE SEQUENCE [LARGE SCALE GENOMIC DNA]</scope>
</reference>
<organism evidence="2">
    <name type="scientific">Candidatus Moduliflexus flocculans</name>
    <dbReference type="NCBI Taxonomy" id="1499966"/>
    <lineage>
        <taxon>Bacteria</taxon>
        <taxon>Candidatus Moduliflexota</taxon>
        <taxon>Candidatus Moduliflexia</taxon>
        <taxon>Candidatus Moduliflexales</taxon>
        <taxon>Candidatus Moduliflexaceae</taxon>
    </lineage>
</organism>
<dbReference type="SUPFAM" id="SSF82693">
    <property type="entry name" value="Multidrug efflux transporter AcrB pore domain, PN1, PN2, PC1 and PC2 subdomains"/>
    <property type="match status" value="3"/>
</dbReference>
<evidence type="ECO:0000313" key="2">
    <source>
        <dbReference type="EMBL" id="GAK50753.1"/>
    </source>
</evidence>
<dbReference type="Gene3D" id="3.30.70.1430">
    <property type="entry name" value="Multidrug efflux transporter AcrB pore domain"/>
    <property type="match status" value="2"/>
</dbReference>
<dbReference type="GO" id="GO:0005886">
    <property type="term" value="C:plasma membrane"/>
    <property type="evidence" value="ECO:0007669"/>
    <property type="project" value="TreeGrafter"/>
</dbReference>
<accession>A0A0S6VYP9</accession>
<feature type="transmembrane region" description="Helical" evidence="1">
    <location>
        <begin position="962"/>
        <end position="981"/>
    </location>
</feature>
<protein>
    <submittedName>
        <fullName evidence="2">Acriflavin resistance protein</fullName>
    </submittedName>
</protein>
<dbReference type="EMBL" id="DF820456">
    <property type="protein sequence ID" value="GAK50753.1"/>
    <property type="molecule type" value="Genomic_DNA"/>
</dbReference>
<feature type="transmembrane region" description="Helical" evidence="1">
    <location>
        <begin position="913"/>
        <end position="934"/>
    </location>
</feature>
<keyword evidence="1" id="KW-0812">Transmembrane</keyword>
<keyword evidence="3" id="KW-1185">Reference proteome</keyword>
<gene>
    <name evidence="2" type="ORF">U14_01993</name>
</gene>
<proteinExistence type="predicted"/>
<dbReference type="Proteomes" id="UP000030700">
    <property type="component" value="Unassembled WGS sequence"/>
</dbReference>
<dbReference type="PANTHER" id="PTHR32063:SF0">
    <property type="entry name" value="SWARMING MOTILITY PROTEIN SWRC"/>
    <property type="match status" value="1"/>
</dbReference>
<dbReference type="PRINTS" id="PR00702">
    <property type="entry name" value="ACRIFLAVINRP"/>
</dbReference>
<keyword evidence="1" id="KW-0472">Membrane</keyword>
<dbReference type="InterPro" id="IPR027463">
    <property type="entry name" value="AcrB_DN_DC_subdom"/>
</dbReference>
<dbReference type="Gene3D" id="3.30.2090.10">
    <property type="entry name" value="Multidrug efflux transporter AcrB TolC docking domain, DN and DC subdomains"/>
    <property type="match status" value="2"/>
</dbReference>
<feature type="transmembrane region" description="Helical" evidence="1">
    <location>
        <begin position="861"/>
        <end position="880"/>
    </location>
</feature>
<dbReference type="PANTHER" id="PTHR32063">
    <property type="match status" value="1"/>
</dbReference>
<evidence type="ECO:0000313" key="3">
    <source>
        <dbReference type="Proteomes" id="UP000030700"/>
    </source>
</evidence>
<name>A0A0S6VYP9_9BACT</name>
<sequence>MKIARFSVHRPIFTIMMMLIIILLGAISLSRLPIDLMPDITYPTLSVSTTYSDVGPEEIEQLITRPIEEAMSAVAGVEEVTSTSSQGRSSVRISFAWGTDLTEAANDIRDRLDRVIPRLPEEADRPSLRKFDASAMPILMIGAATTLDPIEARNILETQVKNRMERIPGVASFDIFGGSEREIHVNFRIEDINALDLSLDQVMANLRAANQNIPGGTIERGNLEVTVRTPGEYTNLEELSNTVVATREGIPIKLAEIASIEEGTPRASNIIRINGKPGMYLAISKQSGTNTVQVARAALKELENVNRDIPQIQLIPIVDSSKYIERAIANVSRSALYGGVLTILVLFVFLRNFPSTLVISTAIPLSIIATFVLLYFNGFTLNIMTLGGLALGVGMMVDNAIVVLENITRFREEKGLPGIQAAVEGTEEVTAAVIAGTLTTVVVFLPMIFIRGMVGVMFKQLAYVVTFSLFCSLFVALTLVPMLSAHLHKPPSLENGEKKHRLYRLSEHLLRSLEAGYAGVLDVVLNHRLLTVTLALALVGGSILLIPFVGFELMPAADEGEVRVTVQAEAGTRLDVFDELMKPIEARVLNVVPETEKSLVSIGGSWGGGARSGDLRLTLKPAKERTRTSEEITNALRPMLMNIPGVQIRVRAGQGMFNITRGMGSSGGERIELEIQGYDLATADALSQQIKQRVSAIPGITDIRLSREDASPEQIIVIDRTKAADMKLSVSQIANMLKTVIQGSTATYYRIRGKEYPIVVKVKDAEKIGLDELLNLTLTNSAGQPIVLHNVVRVDSGKGPTNIERKNQERIVTLSLNISGRDMGHIVEDVRQALESVPVPRDFSIGFGGDVQEQQKSFQELLTSLILALVMVYMVMACLYESLRDPFVVMFSVPLAIIGVVLLLFLTRTTFNIQSYIGCIMLGGIVVNNAILLVDHTNQLKRDGVSLRQAIEDAGRHRLRPILMTSLTTILGLLPLAMGIGEGSEAQAPLARAVIGGLMSSTLITLLFVPVVYSLFEGLKKTKTA</sequence>
<feature type="transmembrane region" description="Helical" evidence="1">
    <location>
        <begin position="429"/>
        <end position="449"/>
    </location>
</feature>
<dbReference type="Gene3D" id="1.20.1640.10">
    <property type="entry name" value="Multidrug efflux transporter AcrB transmembrane domain"/>
    <property type="match status" value="2"/>
</dbReference>
<keyword evidence="1" id="KW-1133">Transmembrane helix</keyword>
<feature type="transmembrane region" description="Helical" evidence="1">
    <location>
        <begin position="529"/>
        <end position="551"/>
    </location>
</feature>
<evidence type="ECO:0000256" key="1">
    <source>
        <dbReference type="SAM" id="Phobius"/>
    </source>
</evidence>
<dbReference type="STRING" id="1499966.U14_01993"/>
<dbReference type="HOGENOM" id="CLU_002755_1_2_0"/>
<dbReference type="InterPro" id="IPR001036">
    <property type="entry name" value="Acrflvin-R"/>
</dbReference>
<dbReference type="SUPFAM" id="SSF82866">
    <property type="entry name" value="Multidrug efflux transporter AcrB transmembrane domain"/>
    <property type="match status" value="2"/>
</dbReference>
<feature type="transmembrane region" description="Helical" evidence="1">
    <location>
        <begin position="357"/>
        <end position="377"/>
    </location>
</feature>
<dbReference type="GO" id="GO:0042910">
    <property type="term" value="F:xenobiotic transmembrane transporter activity"/>
    <property type="evidence" value="ECO:0007669"/>
    <property type="project" value="TreeGrafter"/>
</dbReference>
<feature type="transmembrane region" description="Helical" evidence="1">
    <location>
        <begin position="334"/>
        <end position="350"/>
    </location>
</feature>
<dbReference type="AlphaFoldDB" id="A0A0S6VYP9"/>
<dbReference type="Gene3D" id="3.30.70.1320">
    <property type="entry name" value="Multidrug efflux transporter AcrB pore domain like"/>
    <property type="match status" value="1"/>
</dbReference>
<feature type="transmembrane region" description="Helical" evidence="1">
    <location>
        <begin position="887"/>
        <end position="907"/>
    </location>
</feature>
<feature type="transmembrane region" description="Helical" evidence="1">
    <location>
        <begin position="993"/>
        <end position="1016"/>
    </location>
</feature>
<feature type="transmembrane region" description="Helical" evidence="1">
    <location>
        <begin position="12"/>
        <end position="34"/>
    </location>
</feature>
<dbReference type="SUPFAM" id="SSF82714">
    <property type="entry name" value="Multidrug efflux transporter AcrB TolC docking domain, DN and DC subdomains"/>
    <property type="match status" value="2"/>
</dbReference>
<dbReference type="Gene3D" id="3.30.70.1440">
    <property type="entry name" value="Multidrug efflux transporter AcrB pore domain"/>
    <property type="match status" value="1"/>
</dbReference>
<feature type="transmembrane region" description="Helical" evidence="1">
    <location>
        <begin position="461"/>
        <end position="483"/>
    </location>
</feature>